<organism evidence="1">
    <name type="scientific">Phascolarctobacterium faecium</name>
    <dbReference type="NCBI Taxonomy" id="33025"/>
    <lineage>
        <taxon>Bacteria</taxon>
        <taxon>Bacillati</taxon>
        <taxon>Bacillota</taxon>
        <taxon>Negativicutes</taxon>
        <taxon>Acidaminococcales</taxon>
        <taxon>Acidaminococcaceae</taxon>
        <taxon>Phascolarctobacterium</taxon>
    </lineage>
</organism>
<sequence>MVNCNEANCTCKMVNCVRHGKCCECINHHREKGSLVACMKAVAEAVKK</sequence>
<accession>R6IHN4</accession>
<reference evidence="1" key="1">
    <citation type="submission" date="2012-11" db="EMBL/GenBank/DDBJ databases">
        <title>Dependencies among metagenomic species, viruses, plasmids and units of genetic variation.</title>
        <authorList>
            <person name="Nielsen H.B."/>
            <person name="Almeida M."/>
            <person name="Juncker A.S."/>
            <person name="Rasmussen S."/>
            <person name="Li J."/>
            <person name="Sunagawa S."/>
            <person name="Plichta D."/>
            <person name="Gautier L."/>
            <person name="Le Chatelier E."/>
            <person name="Peletier E."/>
            <person name="Bonde I."/>
            <person name="Nielsen T."/>
            <person name="Manichanh C."/>
            <person name="Arumugam M."/>
            <person name="Batto J."/>
            <person name="Santos M.B.Q.D."/>
            <person name="Blom N."/>
            <person name="Borruel N."/>
            <person name="Burgdorf K.S."/>
            <person name="Boumezbeur F."/>
            <person name="Casellas F."/>
            <person name="Dore J."/>
            <person name="Guarner F."/>
            <person name="Hansen T."/>
            <person name="Hildebrand F."/>
            <person name="Kaas R.S."/>
            <person name="Kennedy S."/>
            <person name="Kristiansen K."/>
            <person name="Kultima J.R."/>
            <person name="Leonard P."/>
            <person name="Levenez F."/>
            <person name="Lund O."/>
            <person name="Moumen B."/>
            <person name="Le Paslier D."/>
            <person name="Pons N."/>
            <person name="Pedersen O."/>
            <person name="Prifti E."/>
            <person name="Qin J."/>
            <person name="Raes J."/>
            <person name="Tap J."/>
            <person name="Tims S."/>
            <person name="Ussery D.W."/>
            <person name="Yamada T."/>
            <person name="MetaHit consortium"/>
            <person name="Renault P."/>
            <person name="Sicheritz-Ponten T."/>
            <person name="Bork P."/>
            <person name="Wang J."/>
            <person name="Brunak S."/>
            <person name="Ehrlich S.D."/>
        </authorList>
    </citation>
    <scope>NUCLEOTIDE SEQUENCE [LARGE SCALE GENOMIC DNA]</scope>
</reference>
<dbReference type="RefSeq" id="WP_021717989.1">
    <property type="nucleotide sequence ID" value="NZ_AP019004.1"/>
</dbReference>
<dbReference type="GeneID" id="49408052"/>
<name>R6IHN4_9FIRM</name>
<dbReference type="AlphaFoldDB" id="R6IHN4"/>
<dbReference type="STRING" id="1262914.BN533_01087"/>
<dbReference type="HOGENOM" id="CLU_3166673_0_0_9"/>
<gene>
    <name evidence="1" type="ORF">BN533_01087</name>
</gene>
<accession>A0A3G9H333</accession>
<evidence type="ECO:0000313" key="1">
    <source>
        <dbReference type="EMBL" id="CDB46014.1"/>
    </source>
</evidence>
<comment type="caution">
    <text evidence="1">The sequence shown here is derived from an EMBL/GenBank/DDBJ whole genome shotgun (WGS) entry which is preliminary data.</text>
</comment>
<protein>
    <submittedName>
        <fullName evidence="1">Uncharacterized protein</fullName>
    </submittedName>
</protein>
<dbReference type="eggNOG" id="ENOG50339Z9">
    <property type="taxonomic scope" value="Bacteria"/>
</dbReference>
<proteinExistence type="predicted"/>
<dbReference type="EMBL" id="CBDS010000069">
    <property type="protein sequence ID" value="CDB46014.1"/>
    <property type="molecule type" value="Genomic_DNA"/>
</dbReference>